<accession>V4A242</accession>
<protein>
    <submittedName>
        <fullName evidence="2">Uncharacterized protein</fullName>
    </submittedName>
</protein>
<dbReference type="EMBL" id="KB202325">
    <property type="protein sequence ID" value="ESO90757.1"/>
    <property type="molecule type" value="Genomic_DNA"/>
</dbReference>
<dbReference type="STRING" id="225164.V4A242"/>
<proteinExistence type="predicted"/>
<dbReference type="AlphaFoldDB" id="V4A242"/>
<dbReference type="RefSeq" id="XP_009058414.1">
    <property type="nucleotide sequence ID" value="XM_009060166.1"/>
</dbReference>
<dbReference type="Proteomes" id="UP000030746">
    <property type="component" value="Unassembled WGS sequence"/>
</dbReference>
<dbReference type="CTD" id="20239473"/>
<organism evidence="2 3">
    <name type="scientific">Lottia gigantea</name>
    <name type="common">Giant owl limpet</name>
    <dbReference type="NCBI Taxonomy" id="225164"/>
    <lineage>
        <taxon>Eukaryota</taxon>
        <taxon>Metazoa</taxon>
        <taxon>Spiralia</taxon>
        <taxon>Lophotrochozoa</taxon>
        <taxon>Mollusca</taxon>
        <taxon>Gastropoda</taxon>
        <taxon>Patellogastropoda</taxon>
        <taxon>Lottioidea</taxon>
        <taxon>Lottiidae</taxon>
        <taxon>Lottia</taxon>
    </lineage>
</organism>
<dbReference type="GeneID" id="20239473"/>
<evidence type="ECO:0000313" key="3">
    <source>
        <dbReference type="Proteomes" id="UP000030746"/>
    </source>
</evidence>
<evidence type="ECO:0000256" key="1">
    <source>
        <dbReference type="SAM" id="MobiDB-lite"/>
    </source>
</evidence>
<feature type="region of interest" description="Disordered" evidence="1">
    <location>
        <begin position="84"/>
        <end position="104"/>
    </location>
</feature>
<dbReference type="OrthoDB" id="6151153at2759"/>
<dbReference type="KEGG" id="lgi:LOTGIDRAFT_163639"/>
<dbReference type="HOGENOM" id="CLU_2253074_0_0_1"/>
<reference evidence="2 3" key="1">
    <citation type="journal article" date="2013" name="Nature">
        <title>Insights into bilaterian evolution from three spiralian genomes.</title>
        <authorList>
            <person name="Simakov O."/>
            <person name="Marletaz F."/>
            <person name="Cho S.J."/>
            <person name="Edsinger-Gonzales E."/>
            <person name="Havlak P."/>
            <person name="Hellsten U."/>
            <person name="Kuo D.H."/>
            <person name="Larsson T."/>
            <person name="Lv J."/>
            <person name="Arendt D."/>
            <person name="Savage R."/>
            <person name="Osoegawa K."/>
            <person name="de Jong P."/>
            <person name="Grimwood J."/>
            <person name="Chapman J.A."/>
            <person name="Shapiro H."/>
            <person name="Aerts A."/>
            <person name="Otillar R.P."/>
            <person name="Terry A.Y."/>
            <person name="Boore J.L."/>
            <person name="Grigoriev I.V."/>
            <person name="Lindberg D.R."/>
            <person name="Seaver E.C."/>
            <person name="Weisblat D.A."/>
            <person name="Putnam N.H."/>
            <person name="Rokhsar D.S."/>
        </authorList>
    </citation>
    <scope>NUCLEOTIDE SEQUENCE [LARGE SCALE GENOMIC DNA]</scope>
</reference>
<sequence>MKVEDFSSSNQPNPVHFVAESRYLKTQPFTHPEDQIFTGKAWEDWLEGIEIEFRNFRITDPIDKKDAMIIYGGKEIARLDKSLPNQVADEEQPALDDYMKLRNK</sequence>
<keyword evidence="3" id="KW-1185">Reference proteome</keyword>
<gene>
    <name evidence="2" type="ORF">LOTGIDRAFT_163639</name>
</gene>
<name>V4A242_LOTGI</name>
<evidence type="ECO:0000313" key="2">
    <source>
        <dbReference type="EMBL" id="ESO90757.1"/>
    </source>
</evidence>